<dbReference type="InterPro" id="IPR045667">
    <property type="entry name" value="ORC3_N"/>
</dbReference>
<evidence type="ECO:0000256" key="6">
    <source>
        <dbReference type="SAM" id="MobiDB-lite"/>
    </source>
</evidence>
<keyword evidence="3" id="KW-0235">DNA replication</keyword>
<reference evidence="9" key="1">
    <citation type="submission" date="2023-06" db="EMBL/GenBank/DDBJ databases">
        <authorList>
            <consortium name="Lawrence Berkeley National Laboratory"/>
            <person name="Ahrendt S."/>
            <person name="Sahu N."/>
            <person name="Indic B."/>
            <person name="Wong-Bajracharya J."/>
            <person name="Merenyi Z."/>
            <person name="Ke H.-M."/>
            <person name="Monk M."/>
            <person name="Kocsube S."/>
            <person name="Drula E."/>
            <person name="Lipzen A."/>
            <person name="Balint B."/>
            <person name="Henrissat B."/>
            <person name="Andreopoulos B."/>
            <person name="Martin F.M."/>
            <person name="Harder C.B."/>
            <person name="Rigling D."/>
            <person name="Ford K.L."/>
            <person name="Foster G.D."/>
            <person name="Pangilinan J."/>
            <person name="Papanicolaou A."/>
            <person name="Barry K."/>
            <person name="LaButti K."/>
            <person name="Viragh M."/>
            <person name="Koriabine M."/>
            <person name="Yan M."/>
            <person name="Riley R."/>
            <person name="Champramary S."/>
            <person name="Plett K.L."/>
            <person name="Tsai I.J."/>
            <person name="Slot J."/>
            <person name="Sipos G."/>
            <person name="Plett J."/>
            <person name="Nagy L.G."/>
            <person name="Grigoriev I.V."/>
        </authorList>
    </citation>
    <scope>NUCLEOTIDE SEQUENCE</scope>
    <source>
        <strain evidence="9">ICMP 16352</strain>
    </source>
</reference>
<evidence type="ECO:0000259" key="8">
    <source>
        <dbReference type="Pfam" id="PF18137"/>
    </source>
</evidence>
<dbReference type="Proteomes" id="UP001175227">
    <property type="component" value="Unassembled WGS sequence"/>
</dbReference>
<dbReference type="PANTHER" id="PTHR12748:SF0">
    <property type="entry name" value="ORIGIN RECOGNITION COMPLEX SUBUNIT 3"/>
    <property type="match status" value="1"/>
</dbReference>
<feature type="compositionally biased region" description="Basic residues" evidence="6">
    <location>
        <begin position="644"/>
        <end position="654"/>
    </location>
</feature>
<comment type="similarity">
    <text evidence="2">Belongs to the ORC3 family.</text>
</comment>
<comment type="subcellular location">
    <subcellularLocation>
        <location evidence="1">Nucleus</location>
    </subcellularLocation>
</comment>
<comment type="caution">
    <text evidence="9">The sequence shown here is derived from an EMBL/GenBank/DDBJ whole genome shotgun (WGS) entry which is preliminary data.</text>
</comment>
<protein>
    <submittedName>
        <fullName evidence="9">Origin recognition complex subunit 3 N-terminus-domain-containing protein</fullName>
    </submittedName>
</protein>
<evidence type="ECO:0000259" key="7">
    <source>
        <dbReference type="Pfam" id="PF07034"/>
    </source>
</evidence>
<keyword evidence="4" id="KW-0238">DNA-binding</keyword>
<evidence type="ECO:0000256" key="2">
    <source>
        <dbReference type="ARBA" id="ARBA00010977"/>
    </source>
</evidence>
<keyword evidence="5" id="KW-0539">Nucleus</keyword>
<dbReference type="CDD" id="cd20704">
    <property type="entry name" value="Orc3"/>
    <property type="match status" value="1"/>
</dbReference>
<dbReference type="GO" id="GO:0005664">
    <property type="term" value="C:nuclear origin of replication recognition complex"/>
    <property type="evidence" value="ECO:0007669"/>
    <property type="project" value="InterPro"/>
</dbReference>
<dbReference type="GO" id="GO:0005656">
    <property type="term" value="C:nuclear pre-replicative complex"/>
    <property type="evidence" value="ECO:0007669"/>
    <property type="project" value="TreeGrafter"/>
</dbReference>
<evidence type="ECO:0000256" key="4">
    <source>
        <dbReference type="ARBA" id="ARBA00023125"/>
    </source>
</evidence>
<sequence length="703" mass="79860">MSWIPNFEDTSQSVFLIPYSPSGVSRPLQCRLSCNNCVDDGPEEEEVDLWEARDILDHDLDDGDILRWEAYQSTWSKCLAKLQSIIQKLLEPVVEAIAQEVNNSYTDTLPGLPYPELPAITISNPAGGTSFLNELINQLGRSDDEAEPSSFVTHLHPAECSNAMSGMKTLITGFTDRPPDQAKTQFKNSPAGSLANYDINFLDAWFTAVRNDREQRNARVPSLVAVLHNFEQFNPSVMQDIFDICSLHIPQLPLVFIVALSSAQSPSYLHVTYPRSTLAVLRIRQFHVPSGLHILEEILRQTFFTTAFDPDVMLGPAALNFIVDYYSRYNPSLDSLLNMFQLVHLKHFMVNPLSLLVKTTPGPDTLSAVTSFSFVDTLFGRLCTTKTSEAWHKQPLPTLIAEVDEAREVFYARVRKSRLAFEVTMVVHEFLARLGYKNVERDAHHITALLRVAIDLAKGRSPKHIETLSSLVRRLKLSEVHPFLDVLQAFYHDVPADIRNGDGLHIDVFISRLPQEDDDQYSEDMRQLAIDIGDWLLNYLDELVLPLEELPLWEVWSTGQTPFPMELINPSIRVSMVTGLLRSHEFSDTANNPEEVNLWDLPDTSILFQRYLDSGKMINVYDWFESFQLVLETQRKESSGPKKGSPRKRGKKTVGRGNEEKWKLQVQARFICALHELDYLGFVKHTGRKADHVIRTVFDVCDT</sequence>
<dbReference type="GO" id="GO:0003688">
    <property type="term" value="F:DNA replication origin binding"/>
    <property type="evidence" value="ECO:0007669"/>
    <property type="project" value="TreeGrafter"/>
</dbReference>
<dbReference type="GO" id="GO:0006270">
    <property type="term" value="P:DNA replication initiation"/>
    <property type="evidence" value="ECO:0007669"/>
    <property type="project" value="TreeGrafter"/>
</dbReference>
<dbReference type="Pfam" id="PF18137">
    <property type="entry name" value="WHD_ORC"/>
    <property type="match status" value="1"/>
</dbReference>
<gene>
    <name evidence="9" type="ORF">IW261DRAFT_1604872</name>
</gene>
<name>A0AA39PI26_9AGAR</name>
<feature type="domain" description="Origin recognition complex subunit 3 winged helix C-terminal" evidence="8">
    <location>
        <begin position="573"/>
        <end position="698"/>
    </location>
</feature>
<evidence type="ECO:0000256" key="3">
    <source>
        <dbReference type="ARBA" id="ARBA00022705"/>
    </source>
</evidence>
<proteinExistence type="inferred from homology"/>
<dbReference type="Pfam" id="PF07034">
    <property type="entry name" value="ORC3_N"/>
    <property type="match status" value="1"/>
</dbReference>
<evidence type="ECO:0000256" key="5">
    <source>
        <dbReference type="ARBA" id="ARBA00023242"/>
    </source>
</evidence>
<accession>A0AA39PI26</accession>
<evidence type="ECO:0000256" key="1">
    <source>
        <dbReference type="ARBA" id="ARBA00004123"/>
    </source>
</evidence>
<dbReference type="PANTHER" id="PTHR12748">
    <property type="entry name" value="ORIGIN RECOGNITION COMPLEX SUBUNIT 3"/>
    <property type="match status" value="1"/>
</dbReference>
<dbReference type="AlphaFoldDB" id="A0AA39PI26"/>
<evidence type="ECO:0000313" key="10">
    <source>
        <dbReference type="Proteomes" id="UP001175227"/>
    </source>
</evidence>
<organism evidence="9 10">
    <name type="scientific">Armillaria novae-zelandiae</name>
    <dbReference type="NCBI Taxonomy" id="153914"/>
    <lineage>
        <taxon>Eukaryota</taxon>
        <taxon>Fungi</taxon>
        <taxon>Dikarya</taxon>
        <taxon>Basidiomycota</taxon>
        <taxon>Agaricomycotina</taxon>
        <taxon>Agaricomycetes</taxon>
        <taxon>Agaricomycetidae</taxon>
        <taxon>Agaricales</taxon>
        <taxon>Marasmiineae</taxon>
        <taxon>Physalacriaceae</taxon>
        <taxon>Armillaria</taxon>
    </lineage>
</organism>
<dbReference type="InterPro" id="IPR040855">
    <property type="entry name" value="ORC_WH_C"/>
</dbReference>
<dbReference type="InterPro" id="IPR020795">
    <property type="entry name" value="ORC3"/>
</dbReference>
<dbReference type="GO" id="GO:0031261">
    <property type="term" value="C:DNA replication preinitiation complex"/>
    <property type="evidence" value="ECO:0007669"/>
    <property type="project" value="TreeGrafter"/>
</dbReference>
<feature type="domain" description="Origin recognition complex subunit 3 N-terminal" evidence="7">
    <location>
        <begin position="66"/>
        <end position="356"/>
    </location>
</feature>
<evidence type="ECO:0000313" key="9">
    <source>
        <dbReference type="EMBL" id="KAK0484621.1"/>
    </source>
</evidence>
<dbReference type="EMBL" id="JAUEPR010000005">
    <property type="protein sequence ID" value="KAK0484621.1"/>
    <property type="molecule type" value="Genomic_DNA"/>
</dbReference>
<keyword evidence="10" id="KW-1185">Reference proteome</keyword>
<feature type="region of interest" description="Disordered" evidence="6">
    <location>
        <begin position="635"/>
        <end position="656"/>
    </location>
</feature>